<gene>
    <name evidence="1" type="ORF">LCGC14_3086890</name>
</gene>
<name>A0A0F8WCB0_9ZZZZ</name>
<sequence length="91" mass="9839">MTTTRSMSWLKDSATFIAADKLAVAAQRFKRFLEPSAAARLTGGVHWAGTVSSRDEALPWKDADGSVGRGVIGLVEIAGADEREFLCWIGR</sequence>
<comment type="caution">
    <text evidence="1">The sequence shown here is derived from an EMBL/GenBank/DDBJ whole genome shotgun (WGS) entry which is preliminary data.</text>
</comment>
<accession>A0A0F8WCB0</accession>
<organism evidence="1">
    <name type="scientific">marine sediment metagenome</name>
    <dbReference type="NCBI Taxonomy" id="412755"/>
    <lineage>
        <taxon>unclassified sequences</taxon>
        <taxon>metagenomes</taxon>
        <taxon>ecological metagenomes</taxon>
    </lineage>
</organism>
<proteinExistence type="predicted"/>
<evidence type="ECO:0000313" key="1">
    <source>
        <dbReference type="EMBL" id="KKK54223.1"/>
    </source>
</evidence>
<reference evidence="1" key="1">
    <citation type="journal article" date="2015" name="Nature">
        <title>Complex archaea that bridge the gap between prokaryotes and eukaryotes.</title>
        <authorList>
            <person name="Spang A."/>
            <person name="Saw J.H."/>
            <person name="Jorgensen S.L."/>
            <person name="Zaremba-Niedzwiedzka K."/>
            <person name="Martijn J."/>
            <person name="Lind A.E."/>
            <person name="van Eijk R."/>
            <person name="Schleper C."/>
            <person name="Guy L."/>
            <person name="Ettema T.J."/>
        </authorList>
    </citation>
    <scope>NUCLEOTIDE SEQUENCE</scope>
</reference>
<dbReference type="AlphaFoldDB" id="A0A0F8WCB0"/>
<protein>
    <submittedName>
        <fullName evidence="1">Uncharacterized protein</fullName>
    </submittedName>
</protein>
<dbReference type="EMBL" id="LAZR01066105">
    <property type="protein sequence ID" value="KKK54223.1"/>
    <property type="molecule type" value="Genomic_DNA"/>
</dbReference>